<feature type="transmembrane region" description="Helical" evidence="7">
    <location>
        <begin position="451"/>
        <end position="473"/>
    </location>
</feature>
<dbReference type="AlphaFoldDB" id="A0A834FXU9"/>
<accession>A0A834FXU9</accession>
<feature type="domain" description="PGG" evidence="8">
    <location>
        <begin position="325"/>
        <end position="435"/>
    </location>
</feature>
<evidence type="ECO:0000256" key="3">
    <source>
        <dbReference type="ARBA" id="ARBA00022737"/>
    </source>
</evidence>
<dbReference type="Proteomes" id="UP000626092">
    <property type="component" value="Unassembled WGS sequence"/>
</dbReference>
<name>A0A834FXU9_RHOSS</name>
<evidence type="ECO:0000256" key="1">
    <source>
        <dbReference type="ARBA" id="ARBA00004141"/>
    </source>
</evidence>
<dbReference type="PANTHER" id="PTHR24186:SF37">
    <property type="entry name" value="PGG DOMAIN-CONTAINING PROTEIN"/>
    <property type="match status" value="1"/>
</dbReference>
<dbReference type="GO" id="GO:0005886">
    <property type="term" value="C:plasma membrane"/>
    <property type="evidence" value="ECO:0007669"/>
    <property type="project" value="TreeGrafter"/>
</dbReference>
<keyword evidence="6 7" id="KW-0472">Membrane</keyword>
<evidence type="ECO:0000256" key="2">
    <source>
        <dbReference type="ARBA" id="ARBA00022692"/>
    </source>
</evidence>
<evidence type="ECO:0000256" key="7">
    <source>
        <dbReference type="SAM" id="Phobius"/>
    </source>
</evidence>
<proteinExistence type="predicted"/>
<evidence type="ECO:0000313" key="10">
    <source>
        <dbReference type="Proteomes" id="UP000626092"/>
    </source>
</evidence>
<keyword evidence="2 7" id="KW-0812">Transmembrane</keyword>
<gene>
    <name evidence="9" type="ORF">RHSIM_Rhsim13G0216300</name>
</gene>
<dbReference type="OrthoDB" id="681126at2759"/>
<reference evidence="9" key="1">
    <citation type="submission" date="2019-11" db="EMBL/GenBank/DDBJ databases">
        <authorList>
            <person name="Liu Y."/>
            <person name="Hou J."/>
            <person name="Li T.-Q."/>
            <person name="Guan C.-H."/>
            <person name="Wu X."/>
            <person name="Wu H.-Z."/>
            <person name="Ling F."/>
            <person name="Zhang R."/>
            <person name="Shi X.-G."/>
            <person name="Ren J.-P."/>
            <person name="Chen E.-F."/>
            <person name="Sun J.-M."/>
        </authorList>
    </citation>
    <scope>NUCLEOTIDE SEQUENCE</scope>
    <source>
        <strain evidence="9">Adult_tree_wgs_1</strain>
        <tissue evidence="9">Leaves</tissue>
    </source>
</reference>
<organism evidence="9 10">
    <name type="scientific">Rhododendron simsii</name>
    <name type="common">Sims's rhododendron</name>
    <dbReference type="NCBI Taxonomy" id="118357"/>
    <lineage>
        <taxon>Eukaryota</taxon>
        <taxon>Viridiplantae</taxon>
        <taxon>Streptophyta</taxon>
        <taxon>Embryophyta</taxon>
        <taxon>Tracheophyta</taxon>
        <taxon>Spermatophyta</taxon>
        <taxon>Magnoliopsida</taxon>
        <taxon>eudicotyledons</taxon>
        <taxon>Gunneridae</taxon>
        <taxon>Pentapetalae</taxon>
        <taxon>asterids</taxon>
        <taxon>Ericales</taxon>
        <taxon>Ericaceae</taxon>
        <taxon>Ericoideae</taxon>
        <taxon>Rhodoreae</taxon>
        <taxon>Rhododendron</taxon>
    </lineage>
</organism>
<feature type="transmembrane region" description="Helical" evidence="7">
    <location>
        <begin position="380"/>
        <end position="399"/>
    </location>
</feature>
<evidence type="ECO:0000313" key="9">
    <source>
        <dbReference type="EMBL" id="KAF7119660.1"/>
    </source>
</evidence>
<evidence type="ECO:0000256" key="4">
    <source>
        <dbReference type="ARBA" id="ARBA00022989"/>
    </source>
</evidence>
<dbReference type="InterPro" id="IPR026961">
    <property type="entry name" value="PGG_dom"/>
</dbReference>
<comment type="subcellular location">
    <subcellularLocation>
        <location evidence="1">Membrane</location>
        <topology evidence="1">Multi-pass membrane protein</topology>
    </subcellularLocation>
</comment>
<sequence length="498" mass="55820">MCLAITSMALTYSFSITVVTPKWERTALSRTIEVAVVVWCGVTAIVLLVHVIRTIASIVGKKKSRDKAVRRLKRLGSDQRWRRLLVALISVALQRREEPPSDTLKEFLNSLAEDENKEVQDLFETYRRDNGVLDDWTPIVDALCATYGDFSASSLLISPRTKMLYIMTVCFEMQFAFDCLEVVVCAHISLQANIPSNSAHLVEEFVKKLNLLDSLPASVTRQQGENDSILKQEITLKKKNNARRHLKECFKVALELKGQIAGESLFQFEEREADLEASAVLLICGGRDQCRRRLLVALITIALQRREVVQNDVDRVGAEDAIDPKWLAKKRTALIIVAVLLATMAFQAGVTPPGGIWPDNNGHRGGQAVMAYNYPHLYKYFLRSNTVGFVASLSTILLLISELPFNKRRYVWALVAIMCLAITSMALTYSFSITVVTPKWERTALSRTIEVAVVVWCSVTAIVLLVHAIRTIASIVGKKKSRDKAVRRLKRLGISFGR</sequence>
<dbReference type="EMBL" id="WJXA01000013">
    <property type="protein sequence ID" value="KAF7119660.1"/>
    <property type="molecule type" value="Genomic_DNA"/>
</dbReference>
<keyword evidence="4 7" id="KW-1133">Transmembrane helix</keyword>
<feature type="transmembrane region" description="Helical" evidence="7">
    <location>
        <begin position="332"/>
        <end position="350"/>
    </location>
</feature>
<evidence type="ECO:0000256" key="6">
    <source>
        <dbReference type="ARBA" id="ARBA00023136"/>
    </source>
</evidence>
<keyword evidence="3" id="KW-0677">Repeat</keyword>
<dbReference type="PANTHER" id="PTHR24186">
    <property type="entry name" value="PROTEIN PHOSPHATASE 1 REGULATORY SUBUNIT"/>
    <property type="match status" value="1"/>
</dbReference>
<feature type="transmembrane region" description="Helical" evidence="7">
    <location>
        <begin position="411"/>
        <end position="431"/>
    </location>
</feature>
<evidence type="ECO:0000256" key="5">
    <source>
        <dbReference type="ARBA" id="ARBA00023043"/>
    </source>
</evidence>
<keyword evidence="10" id="KW-1185">Reference proteome</keyword>
<protein>
    <recommendedName>
        <fullName evidence="8">PGG domain-containing protein</fullName>
    </recommendedName>
</protein>
<evidence type="ECO:0000259" key="8">
    <source>
        <dbReference type="Pfam" id="PF13962"/>
    </source>
</evidence>
<comment type="caution">
    <text evidence="9">The sequence shown here is derived from an EMBL/GenBank/DDBJ whole genome shotgun (WGS) entry which is preliminary data.</text>
</comment>
<feature type="transmembrane region" description="Helical" evidence="7">
    <location>
        <begin position="31"/>
        <end position="56"/>
    </location>
</feature>
<keyword evidence="5" id="KW-0040">ANK repeat</keyword>
<dbReference type="Pfam" id="PF13962">
    <property type="entry name" value="PGG"/>
    <property type="match status" value="1"/>
</dbReference>